<evidence type="ECO:0000313" key="2">
    <source>
        <dbReference type="EMBL" id="MEJ1092252.1"/>
    </source>
</evidence>
<dbReference type="RefSeq" id="WP_337320612.1">
    <property type="nucleotide sequence ID" value="NZ_JBBDGN010000010.1"/>
</dbReference>
<protein>
    <submittedName>
        <fullName evidence="2">Uncharacterized protein</fullName>
    </submittedName>
</protein>
<keyword evidence="3" id="KW-1185">Reference proteome</keyword>
<sequence length="370" mass="37031">MFKRSAAAAVAVMGMVGAMVASPAMADDASAVNPEFSGVVESSNGVSLDGATVQISAWPSNEVLAALNEGDPVPMTPVGVGTTGRDGRFSVPVDTALAARKVQADGAVNYQALVYGPDGSLISDHSFAQAENQLQAGVRSIDIEASVSSQEFKAQAAAAKRSSSPSIAAAVLACGPIDGGVAGNYWVQVGRVGSSATSGFSASFSYSSSQSSTLGVAVKTPSGSWGASGSVSVNRASSTSTTWPALTGSGGRAFKTQFQYKIIKTVCTGVGEQSRSLRAVAHVGGTSTSTASVSASYCTSYVSGSTFTRSSSTAQTISGGADVSAYVGFDLSAKTGYSTTSKVTIKFTAAKSLCGSQGYPGATPGTLVVK</sequence>
<dbReference type="EMBL" id="JBBDGN010000010">
    <property type="protein sequence ID" value="MEJ1092252.1"/>
    <property type="molecule type" value="Genomic_DNA"/>
</dbReference>
<dbReference type="Proteomes" id="UP001366085">
    <property type="component" value="Unassembled WGS sequence"/>
</dbReference>
<evidence type="ECO:0000313" key="3">
    <source>
        <dbReference type="Proteomes" id="UP001366085"/>
    </source>
</evidence>
<feature type="chain" id="PRO_5046081008" evidence="1">
    <location>
        <begin position="27"/>
        <end position="370"/>
    </location>
</feature>
<gene>
    <name evidence="2" type="ORF">WDU93_11175</name>
</gene>
<keyword evidence="1" id="KW-0732">Signal</keyword>
<reference evidence="2 3" key="1">
    <citation type="submission" date="2024-02" db="EMBL/GenBank/DDBJ databases">
        <authorList>
            <person name="Saticioglu I.B."/>
        </authorList>
    </citation>
    <scope>NUCLEOTIDE SEQUENCE [LARGE SCALE GENOMIC DNA]</scope>
    <source>
        <strain evidence="2 3">Mu-43</strain>
    </source>
</reference>
<organism evidence="2 3">
    <name type="scientific">Microbacterium istanbulense</name>
    <dbReference type="NCBI Taxonomy" id="3122049"/>
    <lineage>
        <taxon>Bacteria</taxon>
        <taxon>Bacillati</taxon>
        <taxon>Actinomycetota</taxon>
        <taxon>Actinomycetes</taxon>
        <taxon>Micrococcales</taxon>
        <taxon>Microbacteriaceae</taxon>
        <taxon>Microbacterium</taxon>
    </lineage>
</organism>
<name>A0ABU8LNJ4_9MICO</name>
<feature type="signal peptide" evidence="1">
    <location>
        <begin position="1"/>
        <end position="26"/>
    </location>
</feature>
<evidence type="ECO:0000256" key="1">
    <source>
        <dbReference type="SAM" id="SignalP"/>
    </source>
</evidence>
<comment type="caution">
    <text evidence="2">The sequence shown here is derived from an EMBL/GenBank/DDBJ whole genome shotgun (WGS) entry which is preliminary data.</text>
</comment>
<accession>A0ABU8LNJ4</accession>
<proteinExistence type="predicted"/>